<evidence type="ECO:0000256" key="5">
    <source>
        <dbReference type="ARBA" id="ARBA00022741"/>
    </source>
</evidence>
<dbReference type="SUPFAM" id="SSF52172">
    <property type="entry name" value="CheY-like"/>
    <property type="match status" value="1"/>
</dbReference>
<dbReference type="STRING" id="1123281.SAMN02745180_00147"/>
<evidence type="ECO:0000259" key="11">
    <source>
        <dbReference type="PROSITE" id="PS50110"/>
    </source>
</evidence>
<keyword evidence="6" id="KW-0418">Kinase</keyword>
<organism evidence="12 13">
    <name type="scientific">Sporanaerobacter acetigenes DSM 13106</name>
    <dbReference type="NCBI Taxonomy" id="1123281"/>
    <lineage>
        <taxon>Bacteria</taxon>
        <taxon>Bacillati</taxon>
        <taxon>Bacillota</taxon>
        <taxon>Tissierellia</taxon>
        <taxon>Tissierellales</taxon>
        <taxon>Sporanaerobacteraceae</taxon>
        <taxon>Sporanaerobacter</taxon>
    </lineage>
</organism>
<accession>A0A1M5SDX6</accession>
<dbReference type="CDD" id="cd00156">
    <property type="entry name" value="REC"/>
    <property type="match status" value="1"/>
</dbReference>
<dbReference type="Gene3D" id="1.10.287.130">
    <property type="match status" value="1"/>
</dbReference>
<dbReference type="InterPro" id="IPR011006">
    <property type="entry name" value="CheY-like_superfamily"/>
</dbReference>
<evidence type="ECO:0000256" key="3">
    <source>
        <dbReference type="ARBA" id="ARBA00022553"/>
    </source>
</evidence>
<comment type="catalytic activity">
    <reaction evidence="1">
        <text>ATP + protein L-histidine = ADP + protein N-phospho-L-histidine.</text>
        <dbReference type="EC" id="2.7.13.3"/>
    </reaction>
</comment>
<dbReference type="InterPro" id="IPR004358">
    <property type="entry name" value="Sig_transdc_His_kin-like_C"/>
</dbReference>
<evidence type="ECO:0000256" key="4">
    <source>
        <dbReference type="ARBA" id="ARBA00022679"/>
    </source>
</evidence>
<dbReference type="EC" id="2.7.13.3" evidence="2"/>
<dbReference type="Pfam" id="PF14417">
    <property type="entry name" value="MEDS"/>
    <property type="match status" value="1"/>
</dbReference>
<evidence type="ECO:0000256" key="6">
    <source>
        <dbReference type="ARBA" id="ARBA00022777"/>
    </source>
</evidence>
<dbReference type="Proteomes" id="UP000184389">
    <property type="component" value="Unassembled WGS sequence"/>
</dbReference>
<dbReference type="EMBL" id="FQXR01000002">
    <property type="protein sequence ID" value="SHH36754.1"/>
    <property type="molecule type" value="Genomic_DNA"/>
</dbReference>
<dbReference type="PANTHER" id="PTHR43065">
    <property type="entry name" value="SENSOR HISTIDINE KINASE"/>
    <property type="match status" value="1"/>
</dbReference>
<keyword evidence="13" id="KW-1185">Reference proteome</keyword>
<dbReference type="RefSeq" id="WP_072742617.1">
    <property type="nucleotide sequence ID" value="NZ_FQXR01000002.1"/>
</dbReference>
<protein>
    <recommendedName>
        <fullName evidence="2">histidine kinase</fullName>
        <ecNumber evidence="2">2.7.13.3</ecNumber>
    </recommendedName>
</protein>
<dbReference type="InterPro" id="IPR025847">
    <property type="entry name" value="MEDS_domain"/>
</dbReference>
<proteinExistence type="predicted"/>
<dbReference type="Pfam" id="PF02518">
    <property type="entry name" value="HATPase_c"/>
    <property type="match status" value="1"/>
</dbReference>
<dbReference type="SUPFAM" id="SSF47384">
    <property type="entry name" value="Homodimeric domain of signal transducing histidine kinase"/>
    <property type="match status" value="1"/>
</dbReference>
<dbReference type="PROSITE" id="PS50109">
    <property type="entry name" value="HIS_KIN"/>
    <property type="match status" value="1"/>
</dbReference>
<dbReference type="PROSITE" id="PS50110">
    <property type="entry name" value="RESPONSE_REGULATORY"/>
    <property type="match status" value="1"/>
</dbReference>
<dbReference type="InterPro" id="IPR036890">
    <property type="entry name" value="HATPase_C_sf"/>
</dbReference>
<dbReference type="PRINTS" id="PR00344">
    <property type="entry name" value="BCTRLSENSOR"/>
</dbReference>
<gene>
    <name evidence="12" type="ORF">SAMN02745180_00147</name>
</gene>
<dbReference type="Gene3D" id="3.30.565.10">
    <property type="entry name" value="Histidine kinase-like ATPase, C-terminal domain"/>
    <property type="match status" value="1"/>
</dbReference>
<dbReference type="Pfam" id="PF00072">
    <property type="entry name" value="Response_reg"/>
    <property type="match status" value="1"/>
</dbReference>
<keyword evidence="4" id="KW-0808">Transferase</keyword>
<evidence type="ECO:0000313" key="12">
    <source>
        <dbReference type="EMBL" id="SHH36754.1"/>
    </source>
</evidence>
<dbReference type="SMART" id="SM00387">
    <property type="entry name" value="HATPase_c"/>
    <property type="match status" value="1"/>
</dbReference>
<dbReference type="AlphaFoldDB" id="A0A1M5SDX6"/>
<dbReference type="SUPFAM" id="SSF55874">
    <property type="entry name" value="ATPase domain of HSP90 chaperone/DNA topoisomerase II/histidine kinase"/>
    <property type="match status" value="1"/>
</dbReference>
<evidence type="ECO:0000256" key="7">
    <source>
        <dbReference type="ARBA" id="ARBA00022840"/>
    </source>
</evidence>
<feature type="domain" description="Histidine kinase" evidence="10">
    <location>
        <begin position="231"/>
        <end position="444"/>
    </location>
</feature>
<keyword evidence="8" id="KW-0902">Two-component regulatory system</keyword>
<dbReference type="InterPro" id="IPR036097">
    <property type="entry name" value="HisK_dim/P_sf"/>
</dbReference>
<sequence>MDDEREIEYVGGLFCGAISSNFAKPHIAQFAKLLNSVLDDNGIVIYVYNKKEEKPDINLLELYFQIDIEKLLQKGQLVFVCSEDIFLNERGKLSLDKALDFYEFEIDKYRKKGFEKVLVYATKDKFYTNSMDIEEILIFQKEMKKLCQRKNIMIIVKYIVDDFLEKDLASLLSIHDAFIFDGAEKGYVYDYWGLMKFSLINLSMKEKIDYEHKEELKRMENLKILGELSESLAHDFNNLLSTIVGYSQMAILKESDPQIKDYLDIIYKTAFDGKAMMGKIKGYIKGSYNQKMGLHKINDILIDSINMAKYKIKNNNFKSNTTIHVVEELNSGKCIYCNEFEMRQVILNIILNAIDAMEDGGTLTVRSYDKDEKIFIEIEDTGTGMSEEIIGKVFAPFFTTKGAKGTGLGLNTTKKILENHSADILVDSKVGVGSKFTIIFSTNVKQCSIVKESELEPEMAQISAKNILVVDDRYSVASTVSQLIALLNIDADLETKGEKVLKRLEEKEYDLIICDYFMPNMNGIEVSKLVKEKYPYKPFVLMTGYLENNLYNVDTIDYILKKPYTIEELSQAIEKAFRTVDRSKNKRYNIS</sequence>
<evidence type="ECO:0000256" key="9">
    <source>
        <dbReference type="PROSITE-ProRule" id="PRU00169"/>
    </source>
</evidence>
<keyword evidence="7" id="KW-0067">ATP-binding</keyword>
<dbReference type="GO" id="GO:0000155">
    <property type="term" value="F:phosphorelay sensor kinase activity"/>
    <property type="evidence" value="ECO:0007669"/>
    <property type="project" value="InterPro"/>
</dbReference>
<dbReference type="OrthoDB" id="9784397at2"/>
<feature type="domain" description="Response regulatory" evidence="11">
    <location>
        <begin position="466"/>
        <end position="577"/>
    </location>
</feature>
<keyword evidence="3 9" id="KW-0597">Phosphoprotein</keyword>
<dbReference type="InterPro" id="IPR005467">
    <property type="entry name" value="His_kinase_dom"/>
</dbReference>
<dbReference type="PANTHER" id="PTHR43065:SF10">
    <property type="entry name" value="PEROXIDE STRESS-ACTIVATED HISTIDINE KINASE MAK3"/>
    <property type="match status" value="1"/>
</dbReference>
<dbReference type="GO" id="GO:0005524">
    <property type="term" value="F:ATP binding"/>
    <property type="evidence" value="ECO:0007669"/>
    <property type="project" value="UniProtKB-KW"/>
</dbReference>
<name>A0A1M5SDX6_9FIRM</name>
<reference evidence="12 13" key="1">
    <citation type="submission" date="2016-11" db="EMBL/GenBank/DDBJ databases">
        <authorList>
            <person name="Jaros S."/>
            <person name="Januszkiewicz K."/>
            <person name="Wedrychowicz H."/>
        </authorList>
    </citation>
    <scope>NUCLEOTIDE SEQUENCE [LARGE SCALE GENOMIC DNA]</scope>
    <source>
        <strain evidence="12 13">DSM 13106</strain>
    </source>
</reference>
<dbReference type="InterPro" id="IPR001789">
    <property type="entry name" value="Sig_transdc_resp-reg_receiver"/>
</dbReference>
<feature type="modified residue" description="4-aspartylphosphate" evidence="9">
    <location>
        <position position="515"/>
    </location>
</feature>
<dbReference type="Gene3D" id="3.40.50.2300">
    <property type="match status" value="1"/>
</dbReference>
<evidence type="ECO:0000259" key="10">
    <source>
        <dbReference type="PROSITE" id="PS50109"/>
    </source>
</evidence>
<evidence type="ECO:0000313" key="13">
    <source>
        <dbReference type="Proteomes" id="UP000184389"/>
    </source>
</evidence>
<evidence type="ECO:0000256" key="8">
    <source>
        <dbReference type="ARBA" id="ARBA00023012"/>
    </source>
</evidence>
<evidence type="ECO:0000256" key="2">
    <source>
        <dbReference type="ARBA" id="ARBA00012438"/>
    </source>
</evidence>
<dbReference type="InterPro" id="IPR003594">
    <property type="entry name" value="HATPase_dom"/>
</dbReference>
<keyword evidence="5" id="KW-0547">Nucleotide-binding</keyword>
<dbReference type="SMART" id="SM00448">
    <property type="entry name" value="REC"/>
    <property type="match status" value="1"/>
</dbReference>
<evidence type="ECO:0000256" key="1">
    <source>
        <dbReference type="ARBA" id="ARBA00000085"/>
    </source>
</evidence>